<evidence type="ECO:0000313" key="6">
    <source>
        <dbReference type="EMBL" id="KAB8070003.1"/>
    </source>
</evidence>
<keyword evidence="7" id="KW-1185">Reference proteome</keyword>
<dbReference type="PANTHER" id="PTHR23502:SF38">
    <property type="entry name" value="POLYAMINE TRANSPORTER 4"/>
    <property type="match status" value="1"/>
</dbReference>
<proteinExistence type="predicted"/>
<feature type="transmembrane region" description="Helical" evidence="5">
    <location>
        <begin position="101"/>
        <end position="121"/>
    </location>
</feature>
<dbReference type="GO" id="GO:0005886">
    <property type="term" value="C:plasma membrane"/>
    <property type="evidence" value="ECO:0007669"/>
    <property type="project" value="TreeGrafter"/>
</dbReference>
<evidence type="ECO:0000256" key="3">
    <source>
        <dbReference type="ARBA" id="ARBA00022989"/>
    </source>
</evidence>
<evidence type="ECO:0000313" key="7">
    <source>
        <dbReference type="Proteomes" id="UP000326565"/>
    </source>
</evidence>
<protein>
    <recommendedName>
        <fullName evidence="8">Major facilitator superfamily domain-containing protein</fullName>
    </recommendedName>
</protein>
<dbReference type="PANTHER" id="PTHR23502">
    <property type="entry name" value="MAJOR FACILITATOR SUPERFAMILY"/>
    <property type="match status" value="1"/>
</dbReference>
<dbReference type="Gene3D" id="1.20.1250.20">
    <property type="entry name" value="MFS general substrate transporter like domains"/>
    <property type="match status" value="1"/>
</dbReference>
<keyword evidence="3 5" id="KW-1133">Transmembrane helix</keyword>
<feature type="transmembrane region" description="Helical" evidence="5">
    <location>
        <begin position="32"/>
        <end position="65"/>
    </location>
</feature>
<evidence type="ECO:0000256" key="1">
    <source>
        <dbReference type="ARBA" id="ARBA00004141"/>
    </source>
</evidence>
<sequence length="155" mass="16947">MEPEHHLRGAILGNLVMPGALFWFAWTARPGVHWIVNIIASGFFDCANILIFVSCVLYLTGVYGARYGASALAANGLLRYALGGSFPLFTLTMYHDLGYSWAGSLLGFLAAFVLPTTVDILPDLGQESANQVPTHHNTGLPIPEERWFYTVECAL</sequence>
<dbReference type="SUPFAM" id="SSF103473">
    <property type="entry name" value="MFS general substrate transporter"/>
    <property type="match status" value="1"/>
</dbReference>
<keyword evidence="2 5" id="KW-0812">Transmembrane</keyword>
<dbReference type="AlphaFoldDB" id="A0A5N5WNE6"/>
<keyword evidence="4 5" id="KW-0472">Membrane</keyword>
<organism evidence="6 7">
    <name type="scientific">Aspergillus leporis</name>
    <dbReference type="NCBI Taxonomy" id="41062"/>
    <lineage>
        <taxon>Eukaryota</taxon>
        <taxon>Fungi</taxon>
        <taxon>Dikarya</taxon>
        <taxon>Ascomycota</taxon>
        <taxon>Pezizomycotina</taxon>
        <taxon>Eurotiomycetes</taxon>
        <taxon>Eurotiomycetidae</taxon>
        <taxon>Eurotiales</taxon>
        <taxon>Aspergillaceae</taxon>
        <taxon>Aspergillus</taxon>
        <taxon>Aspergillus subgen. Circumdati</taxon>
    </lineage>
</organism>
<feature type="transmembrane region" description="Helical" evidence="5">
    <location>
        <begin position="77"/>
        <end position="95"/>
    </location>
</feature>
<evidence type="ECO:0008006" key="8">
    <source>
        <dbReference type="Google" id="ProtNLM"/>
    </source>
</evidence>
<gene>
    <name evidence="6" type="ORF">BDV29DRAFT_160852</name>
</gene>
<feature type="transmembrane region" description="Helical" evidence="5">
    <location>
        <begin position="7"/>
        <end position="26"/>
    </location>
</feature>
<reference evidence="6 7" key="1">
    <citation type="submission" date="2019-04" db="EMBL/GenBank/DDBJ databases">
        <title>Friends and foes A comparative genomics study of 23 Aspergillus species from section Flavi.</title>
        <authorList>
            <consortium name="DOE Joint Genome Institute"/>
            <person name="Kjaerbolling I."/>
            <person name="Vesth T."/>
            <person name="Frisvad J.C."/>
            <person name="Nybo J.L."/>
            <person name="Theobald S."/>
            <person name="Kildgaard S."/>
            <person name="Isbrandt T."/>
            <person name="Kuo A."/>
            <person name="Sato A."/>
            <person name="Lyhne E.K."/>
            <person name="Kogle M.E."/>
            <person name="Wiebenga A."/>
            <person name="Kun R.S."/>
            <person name="Lubbers R.J."/>
            <person name="Makela M.R."/>
            <person name="Barry K."/>
            <person name="Chovatia M."/>
            <person name="Clum A."/>
            <person name="Daum C."/>
            <person name="Haridas S."/>
            <person name="He G."/>
            <person name="LaButti K."/>
            <person name="Lipzen A."/>
            <person name="Mondo S."/>
            <person name="Riley R."/>
            <person name="Salamov A."/>
            <person name="Simmons B.A."/>
            <person name="Magnuson J.K."/>
            <person name="Henrissat B."/>
            <person name="Mortensen U.H."/>
            <person name="Larsen T.O."/>
            <person name="Devries R.P."/>
            <person name="Grigoriev I.V."/>
            <person name="Machida M."/>
            <person name="Baker S.E."/>
            <person name="Andersen M.R."/>
        </authorList>
    </citation>
    <scope>NUCLEOTIDE SEQUENCE [LARGE SCALE GENOMIC DNA]</scope>
    <source>
        <strain evidence="6 7">CBS 151.66</strain>
    </source>
</reference>
<dbReference type="GO" id="GO:0015606">
    <property type="term" value="F:spermidine transmembrane transporter activity"/>
    <property type="evidence" value="ECO:0007669"/>
    <property type="project" value="TreeGrafter"/>
</dbReference>
<evidence type="ECO:0000256" key="4">
    <source>
        <dbReference type="ARBA" id="ARBA00023136"/>
    </source>
</evidence>
<accession>A0A5N5WNE6</accession>
<dbReference type="GO" id="GO:0000297">
    <property type="term" value="F:spermine transmembrane transporter activity"/>
    <property type="evidence" value="ECO:0007669"/>
    <property type="project" value="TreeGrafter"/>
</dbReference>
<evidence type="ECO:0000256" key="5">
    <source>
        <dbReference type="SAM" id="Phobius"/>
    </source>
</evidence>
<dbReference type="Proteomes" id="UP000326565">
    <property type="component" value="Unassembled WGS sequence"/>
</dbReference>
<dbReference type="EMBL" id="ML732317">
    <property type="protein sequence ID" value="KAB8070003.1"/>
    <property type="molecule type" value="Genomic_DNA"/>
</dbReference>
<dbReference type="OrthoDB" id="3936150at2759"/>
<comment type="subcellular location">
    <subcellularLocation>
        <location evidence="1">Membrane</location>
        <topology evidence="1">Multi-pass membrane protein</topology>
    </subcellularLocation>
</comment>
<name>A0A5N5WNE6_9EURO</name>
<evidence type="ECO:0000256" key="2">
    <source>
        <dbReference type="ARBA" id="ARBA00022692"/>
    </source>
</evidence>
<dbReference type="InterPro" id="IPR036259">
    <property type="entry name" value="MFS_trans_sf"/>
</dbReference>